<dbReference type="RefSeq" id="WP_116724255.1">
    <property type="nucleotide sequence ID" value="NZ_QCZI01000004.1"/>
</dbReference>
<comment type="caution">
    <text evidence="3">The sequence shown here is derived from an EMBL/GenBank/DDBJ whole genome shotgun (WGS) entry which is preliminary data.</text>
</comment>
<evidence type="ECO:0000313" key="4">
    <source>
        <dbReference type="Proteomes" id="UP000245449"/>
    </source>
</evidence>
<feature type="domain" description="UspA" evidence="2">
    <location>
        <begin position="2"/>
        <end position="146"/>
    </location>
</feature>
<protein>
    <submittedName>
        <fullName evidence="3">Universal stress protein UspA</fullName>
    </submittedName>
</protein>
<dbReference type="Proteomes" id="UP000245449">
    <property type="component" value="Unassembled WGS sequence"/>
</dbReference>
<name>A0A2U1JM54_9FLAO</name>
<sequence>MEKILFPTDFSETANNAFVYVLEMAKVFKAEVIVLHVYELPPVSYEGYPIYVSEVFESVELDKFENFKDQIPYLRKIAEEHHFDTLKMSHVLEQGDLVSVVKAIAKKNKVDFIIMGTNGASGLKETFMGSNTGSVIADVPITLLSVPFQAKFKQIKKIAFTTRYRAKDHKALQQVVEFANKVNAQVKCLHVRTADSDVKEVQIDKWRHDFKNDPVEFFVIPDNDIEGTIFEFLDDLDIDILAMLTYKRSFLQELFRHSFTKKFSYHSEIPLLVFHE</sequence>
<evidence type="ECO:0000256" key="1">
    <source>
        <dbReference type="ARBA" id="ARBA00008791"/>
    </source>
</evidence>
<dbReference type="EMBL" id="QCZI01000004">
    <property type="protein sequence ID" value="PWA06251.1"/>
    <property type="molecule type" value="Genomic_DNA"/>
</dbReference>
<dbReference type="InterPro" id="IPR006015">
    <property type="entry name" value="Universal_stress_UspA"/>
</dbReference>
<dbReference type="SUPFAM" id="SSF52402">
    <property type="entry name" value="Adenine nucleotide alpha hydrolases-like"/>
    <property type="match status" value="2"/>
</dbReference>
<dbReference type="Gene3D" id="3.40.50.620">
    <property type="entry name" value="HUPs"/>
    <property type="match status" value="2"/>
</dbReference>
<dbReference type="InterPro" id="IPR014729">
    <property type="entry name" value="Rossmann-like_a/b/a_fold"/>
</dbReference>
<dbReference type="PANTHER" id="PTHR46268:SF6">
    <property type="entry name" value="UNIVERSAL STRESS PROTEIN UP12"/>
    <property type="match status" value="1"/>
</dbReference>
<keyword evidence="4" id="KW-1185">Reference proteome</keyword>
<dbReference type="AlphaFoldDB" id="A0A2U1JM54"/>
<evidence type="ECO:0000259" key="2">
    <source>
        <dbReference type="Pfam" id="PF00582"/>
    </source>
</evidence>
<organism evidence="3 4">
    <name type="scientific">Flavobacterium psychrotolerans</name>
    <dbReference type="NCBI Taxonomy" id="2169410"/>
    <lineage>
        <taxon>Bacteria</taxon>
        <taxon>Pseudomonadati</taxon>
        <taxon>Bacteroidota</taxon>
        <taxon>Flavobacteriia</taxon>
        <taxon>Flavobacteriales</taxon>
        <taxon>Flavobacteriaceae</taxon>
        <taxon>Flavobacterium</taxon>
    </lineage>
</organism>
<dbReference type="CDD" id="cd00293">
    <property type="entry name" value="USP-like"/>
    <property type="match status" value="2"/>
</dbReference>
<gene>
    <name evidence="3" type="ORF">DB895_04970</name>
</gene>
<dbReference type="PRINTS" id="PR01438">
    <property type="entry name" value="UNVRSLSTRESS"/>
</dbReference>
<dbReference type="OrthoDB" id="9788959at2"/>
<reference evidence="3 4" key="1">
    <citation type="submission" date="2018-04" db="EMBL/GenBank/DDBJ databases">
        <title>Flavobacterium sp. nov., isolated from glacier ice.</title>
        <authorList>
            <person name="Liu Q."/>
            <person name="Xin Y.-H."/>
        </authorList>
    </citation>
    <scope>NUCLEOTIDE SEQUENCE [LARGE SCALE GENOMIC DNA]</scope>
    <source>
        <strain evidence="3 4">RB1R5</strain>
    </source>
</reference>
<evidence type="ECO:0000313" key="3">
    <source>
        <dbReference type="EMBL" id="PWA06251.1"/>
    </source>
</evidence>
<dbReference type="Pfam" id="PF00582">
    <property type="entry name" value="Usp"/>
    <property type="match status" value="1"/>
</dbReference>
<proteinExistence type="inferred from homology"/>
<dbReference type="PANTHER" id="PTHR46268">
    <property type="entry name" value="STRESS RESPONSE PROTEIN NHAX"/>
    <property type="match status" value="1"/>
</dbReference>
<accession>A0A2U1JM54</accession>
<dbReference type="InterPro" id="IPR006016">
    <property type="entry name" value="UspA"/>
</dbReference>
<comment type="similarity">
    <text evidence="1">Belongs to the universal stress protein A family.</text>
</comment>